<reference evidence="5 6" key="1">
    <citation type="submission" date="2019-08" db="EMBL/GenBank/DDBJ databases">
        <title>In-depth cultivation of the pig gut microbiome towards novel bacterial diversity and tailored functional studies.</title>
        <authorList>
            <person name="Wylensek D."/>
            <person name="Hitch T.C.A."/>
            <person name="Clavel T."/>
        </authorList>
    </citation>
    <scope>NUCLEOTIDE SEQUENCE [LARGE SCALE GENOMIC DNA]</scope>
    <source>
        <strain evidence="5 6">BBE-744-WT-12</strain>
    </source>
</reference>
<keyword evidence="6" id="KW-1185">Reference proteome</keyword>
<dbReference type="InterPro" id="IPR018060">
    <property type="entry name" value="HTH_AraC"/>
</dbReference>
<feature type="domain" description="HTH araC/xylS-type" evidence="4">
    <location>
        <begin position="169"/>
        <end position="267"/>
    </location>
</feature>
<sequence>MQLEIVHPGRYTAPETFVQTTLFVHVGLCLGGLDYMNIAPPGGGEQLKLTGAAAPFLTMIPPGARVDFRFGRKRENWVIQCRMPELIPVAGACRQQLEQDGSLLCFPYMRRIKAGHALPLRERFALVVSLWQSGTPANRIAAEWMTVGICGEMFAEEEPPDREGTTPAARLRLAIDADRGFRKTLAELSREAGASAGFLRKCFRRAYQLEPAEYRARRRLGRIMELIDRNELSLKEIAEEVGMRHVTHLHAFVRERCGVTPGELQKQRGRSS</sequence>
<dbReference type="Pfam" id="PF12833">
    <property type="entry name" value="HTH_18"/>
    <property type="match status" value="1"/>
</dbReference>
<dbReference type="SMART" id="SM00342">
    <property type="entry name" value="HTH_ARAC"/>
    <property type="match status" value="1"/>
</dbReference>
<evidence type="ECO:0000313" key="5">
    <source>
        <dbReference type="EMBL" id="MST96650.1"/>
    </source>
</evidence>
<name>A0A844FZ76_9BACT</name>
<protein>
    <submittedName>
        <fullName evidence="5">Helix-turn-helix transcriptional regulator</fullName>
    </submittedName>
</protein>
<dbReference type="RefSeq" id="WP_106054412.1">
    <property type="nucleotide sequence ID" value="NZ_VUNS01000004.1"/>
</dbReference>
<dbReference type="PROSITE" id="PS00041">
    <property type="entry name" value="HTH_ARAC_FAMILY_1"/>
    <property type="match status" value="1"/>
</dbReference>
<organism evidence="5 6">
    <name type="scientific">Victivallis lenta</name>
    <dbReference type="NCBI Taxonomy" id="2606640"/>
    <lineage>
        <taxon>Bacteria</taxon>
        <taxon>Pseudomonadati</taxon>
        <taxon>Lentisphaerota</taxon>
        <taxon>Lentisphaeria</taxon>
        <taxon>Victivallales</taxon>
        <taxon>Victivallaceae</taxon>
        <taxon>Victivallis</taxon>
    </lineage>
</organism>
<dbReference type="PROSITE" id="PS01124">
    <property type="entry name" value="HTH_ARAC_FAMILY_2"/>
    <property type="match status" value="1"/>
</dbReference>
<dbReference type="PANTHER" id="PTHR46796:SF6">
    <property type="entry name" value="ARAC SUBFAMILY"/>
    <property type="match status" value="1"/>
</dbReference>
<dbReference type="InterPro" id="IPR018062">
    <property type="entry name" value="HTH_AraC-typ_CS"/>
</dbReference>
<keyword evidence="1" id="KW-0805">Transcription regulation</keyword>
<keyword evidence="3" id="KW-0804">Transcription</keyword>
<dbReference type="Proteomes" id="UP000435649">
    <property type="component" value="Unassembled WGS sequence"/>
</dbReference>
<dbReference type="GO" id="GO:0043565">
    <property type="term" value="F:sequence-specific DNA binding"/>
    <property type="evidence" value="ECO:0007669"/>
    <property type="project" value="InterPro"/>
</dbReference>
<dbReference type="InterPro" id="IPR050204">
    <property type="entry name" value="AraC_XylS_family_regulators"/>
</dbReference>
<keyword evidence="2" id="KW-0238">DNA-binding</keyword>
<dbReference type="Gene3D" id="1.10.10.60">
    <property type="entry name" value="Homeodomain-like"/>
    <property type="match status" value="1"/>
</dbReference>
<evidence type="ECO:0000313" key="6">
    <source>
        <dbReference type="Proteomes" id="UP000435649"/>
    </source>
</evidence>
<gene>
    <name evidence="5" type="ORF">FYJ85_06265</name>
</gene>
<evidence type="ECO:0000256" key="1">
    <source>
        <dbReference type="ARBA" id="ARBA00023015"/>
    </source>
</evidence>
<dbReference type="GO" id="GO:0003700">
    <property type="term" value="F:DNA-binding transcription factor activity"/>
    <property type="evidence" value="ECO:0007669"/>
    <property type="project" value="InterPro"/>
</dbReference>
<evidence type="ECO:0000256" key="3">
    <source>
        <dbReference type="ARBA" id="ARBA00023163"/>
    </source>
</evidence>
<dbReference type="EMBL" id="VUNS01000004">
    <property type="protein sequence ID" value="MST96650.1"/>
    <property type="molecule type" value="Genomic_DNA"/>
</dbReference>
<dbReference type="AlphaFoldDB" id="A0A844FZ76"/>
<evidence type="ECO:0000259" key="4">
    <source>
        <dbReference type="PROSITE" id="PS01124"/>
    </source>
</evidence>
<evidence type="ECO:0000256" key="2">
    <source>
        <dbReference type="ARBA" id="ARBA00023125"/>
    </source>
</evidence>
<dbReference type="PANTHER" id="PTHR46796">
    <property type="entry name" value="HTH-TYPE TRANSCRIPTIONAL ACTIVATOR RHAS-RELATED"/>
    <property type="match status" value="1"/>
</dbReference>
<accession>A0A844FZ76</accession>
<proteinExistence type="predicted"/>
<comment type="caution">
    <text evidence="5">The sequence shown here is derived from an EMBL/GenBank/DDBJ whole genome shotgun (WGS) entry which is preliminary data.</text>
</comment>